<dbReference type="PANTHER" id="PTHR34206">
    <property type="entry name" value="OS06G0193300 PROTEIN"/>
    <property type="match status" value="1"/>
</dbReference>
<accession>A0A6I9SR90</accession>
<gene>
    <name evidence="2" type="primary">LOC105157879</name>
</gene>
<keyword evidence="1" id="KW-1185">Reference proteome</keyword>
<name>A0A6I9SR90_SESIN</name>
<dbReference type="AlphaFoldDB" id="A0A6I9SR90"/>
<dbReference type="InParanoid" id="A0A6I9SR90"/>
<evidence type="ECO:0000313" key="1">
    <source>
        <dbReference type="Proteomes" id="UP000504604"/>
    </source>
</evidence>
<protein>
    <submittedName>
        <fullName evidence="2">Uncharacterized protein LOC105157879</fullName>
    </submittedName>
</protein>
<reference evidence="2" key="1">
    <citation type="submission" date="2025-08" db="UniProtKB">
        <authorList>
            <consortium name="RefSeq"/>
        </authorList>
    </citation>
    <scope>IDENTIFICATION</scope>
</reference>
<dbReference type="KEGG" id="sind:105157879"/>
<dbReference type="OrthoDB" id="581210at2759"/>
<dbReference type="RefSeq" id="XP_011072685.1">
    <property type="nucleotide sequence ID" value="XM_011074383.2"/>
</dbReference>
<proteinExistence type="predicted"/>
<dbReference type="Proteomes" id="UP000504604">
    <property type="component" value="Linkage group LG3"/>
</dbReference>
<dbReference type="FunCoup" id="A0A6I9SR90">
    <property type="interactions" value="19"/>
</dbReference>
<organism evidence="1 2">
    <name type="scientific">Sesamum indicum</name>
    <name type="common">Oriental sesame</name>
    <name type="synonym">Sesamum orientale</name>
    <dbReference type="NCBI Taxonomy" id="4182"/>
    <lineage>
        <taxon>Eukaryota</taxon>
        <taxon>Viridiplantae</taxon>
        <taxon>Streptophyta</taxon>
        <taxon>Embryophyta</taxon>
        <taxon>Tracheophyta</taxon>
        <taxon>Spermatophyta</taxon>
        <taxon>Magnoliopsida</taxon>
        <taxon>eudicotyledons</taxon>
        <taxon>Gunneridae</taxon>
        <taxon>Pentapetalae</taxon>
        <taxon>asterids</taxon>
        <taxon>lamiids</taxon>
        <taxon>Lamiales</taxon>
        <taxon>Pedaliaceae</taxon>
        <taxon>Sesamum</taxon>
    </lineage>
</organism>
<sequence>MAIRFSLFSPPLLPLHHPASLKRPRNCRLVMCAGNHHISSSVHLRIKSSDHHRTKVFEDRSAGIVCYKDENGEITCEGYDEGPRFHQQISRFTCNSRDVEIIDMLQRCWLHVGDENELSGADKGVAEHKDFNRNGFNKFC</sequence>
<dbReference type="GeneID" id="105157879"/>
<evidence type="ECO:0000313" key="2">
    <source>
        <dbReference type="RefSeq" id="XP_011072685.1"/>
    </source>
</evidence>
<dbReference type="PANTHER" id="PTHR34206:SF1">
    <property type="entry name" value="OS10G0390701 PROTEIN"/>
    <property type="match status" value="1"/>
</dbReference>